<organism evidence="3 4">
    <name type="scientific">Allacma fusca</name>
    <dbReference type="NCBI Taxonomy" id="39272"/>
    <lineage>
        <taxon>Eukaryota</taxon>
        <taxon>Metazoa</taxon>
        <taxon>Ecdysozoa</taxon>
        <taxon>Arthropoda</taxon>
        <taxon>Hexapoda</taxon>
        <taxon>Collembola</taxon>
        <taxon>Symphypleona</taxon>
        <taxon>Sminthuridae</taxon>
        <taxon>Allacma</taxon>
    </lineage>
</organism>
<evidence type="ECO:0000313" key="3">
    <source>
        <dbReference type="EMBL" id="CAG7716665.1"/>
    </source>
</evidence>
<protein>
    <submittedName>
        <fullName evidence="3">Uncharacterized protein</fullName>
    </submittedName>
</protein>
<proteinExistence type="predicted"/>
<evidence type="ECO:0000313" key="4">
    <source>
        <dbReference type="Proteomes" id="UP000708208"/>
    </source>
</evidence>
<reference evidence="3" key="1">
    <citation type="submission" date="2021-06" db="EMBL/GenBank/DDBJ databases">
        <authorList>
            <person name="Hodson N. C."/>
            <person name="Mongue J. A."/>
            <person name="Jaron S. K."/>
        </authorList>
    </citation>
    <scope>NUCLEOTIDE SEQUENCE</scope>
</reference>
<feature type="region of interest" description="Disordered" evidence="1">
    <location>
        <begin position="72"/>
        <end position="96"/>
    </location>
</feature>
<dbReference type="EMBL" id="CAJVCH010040260">
    <property type="protein sequence ID" value="CAG7716665.1"/>
    <property type="molecule type" value="Genomic_DNA"/>
</dbReference>
<accession>A0A8J2JAI6</accession>
<sequence>MQSLFLVAIVIAFSSSIVFGDEVLKEALKSELNKPDQNSSEGINEVIQSINSSLISLKTRLSSLETKVGHVDEKPAGELSPATETRLGGNPAGDLSNNVKTIKQELANLTSEYNKVVGKVGVNAIANDQLNETVNSTEVTTESSGIKSVTELLAGKLTTTLKSDEPAAQSLNTSSNTGANNQATTKSVPKVTLKTDDKPQQVESSTSKISDEPDSTTEIVQEETTISS</sequence>
<evidence type="ECO:0000256" key="2">
    <source>
        <dbReference type="SAM" id="SignalP"/>
    </source>
</evidence>
<gene>
    <name evidence="3" type="ORF">AFUS01_LOCUS6163</name>
</gene>
<name>A0A8J2JAI6_9HEXA</name>
<dbReference type="AlphaFoldDB" id="A0A8J2JAI6"/>
<keyword evidence="2" id="KW-0732">Signal</keyword>
<feature type="chain" id="PRO_5035150173" evidence="2">
    <location>
        <begin position="21"/>
        <end position="228"/>
    </location>
</feature>
<comment type="caution">
    <text evidence="3">The sequence shown here is derived from an EMBL/GenBank/DDBJ whole genome shotgun (WGS) entry which is preliminary data.</text>
</comment>
<feature type="compositionally biased region" description="Polar residues" evidence="1">
    <location>
        <begin position="169"/>
        <end position="187"/>
    </location>
</feature>
<keyword evidence="4" id="KW-1185">Reference proteome</keyword>
<feature type="compositionally biased region" description="Polar residues" evidence="1">
    <location>
        <begin position="216"/>
        <end position="228"/>
    </location>
</feature>
<evidence type="ECO:0000256" key="1">
    <source>
        <dbReference type="SAM" id="MobiDB-lite"/>
    </source>
</evidence>
<dbReference type="Proteomes" id="UP000708208">
    <property type="component" value="Unassembled WGS sequence"/>
</dbReference>
<feature type="region of interest" description="Disordered" evidence="1">
    <location>
        <begin position="164"/>
        <end position="228"/>
    </location>
</feature>
<feature type="signal peptide" evidence="2">
    <location>
        <begin position="1"/>
        <end position="20"/>
    </location>
</feature>